<dbReference type="KEGG" id="ipa:Isop_1913"/>
<dbReference type="InterPro" id="IPR039331">
    <property type="entry name" value="PAPs-like"/>
</dbReference>
<organism evidence="5 6">
    <name type="scientific">Isosphaera pallida (strain ATCC 43644 / DSM 9630 / IS1B)</name>
    <dbReference type="NCBI Taxonomy" id="575540"/>
    <lineage>
        <taxon>Bacteria</taxon>
        <taxon>Pseudomonadati</taxon>
        <taxon>Planctomycetota</taxon>
        <taxon>Planctomycetia</taxon>
        <taxon>Isosphaerales</taxon>
        <taxon>Isosphaeraceae</taxon>
        <taxon>Isosphaera</taxon>
    </lineage>
</organism>
<dbReference type="OrthoDB" id="9809781at2"/>
<feature type="signal peptide" evidence="2">
    <location>
        <begin position="1"/>
        <end position="22"/>
    </location>
</feature>
<dbReference type="SUPFAM" id="SSF56300">
    <property type="entry name" value="Metallo-dependent phosphatases"/>
    <property type="match status" value="1"/>
</dbReference>
<dbReference type="AlphaFoldDB" id="E8R2J3"/>
<dbReference type="InterPro" id="IPR008963">
    <property type="entry name" value="Purple_acid_Pase-like_N"/>
</dbReference>
<reference key="1">
    <citation type="submission" date="2010-11" db="EMBL/GenBank/DDBJ databases">
        <title>The complete sequence of chromosome of Isophaera pallida ATCC 43644.</title>
        <authorList>
            <consortium name="US DOE Joint Genome Institute (JGI-PGF)"/>
            <person name="Lucas S."/>
            <person name="Copeland A."/>
            <person name="Lapidus A."/>
            <person name="Bruce D."/>
            <person name="Goodwin L."/>
            <person name="Pitluck S."/>
            <person name="Kyrpides N."/>
            <person name="Mavromatis K."/>
            <person name="Pagani I."/>
            <person name="Ivanova N."/>
            <person name="Saunders E."/>
            <person name="Brettin T."/>
            <person name="Detter J.C."/>
            <person name="Han C."/>
            <person name="Tapia R."/>
            <person name="Land M."/>
            <person name="Hauser L."/>
            <person name="Markowitz V."/>
            <person name="Cheng J.-F."/>
            <person name="Hugenholtz P."/>
            <person name="Woyke T."/>
            <person name="Wu D."/>
            <person name="Eisen J.A."/>
        </authorList>
    </citation>
    <scope>NUCLEOTIDE SEQUENCE</scope>
    <source>
        <strain>ATCC 43644</strain>
    </source>
</reference>
<keyword evidence="1 2" id="KW-0732">Signal</keyword>
<evidence type="ECO:0000256" key="1">
    <source>
        <dbReference type="ARBA" id="ARBA00022729"/>
    </source>
</evidence>
<reference evidence="5 6" key="2">
    <citation type="journal article" date="2011" name="Stand. Genomic Sci.">
        <title>Complete genome sequence of Isosphaera pallida type strain (IS1B).</title>
        <authorList>
            <consortium name="US DOE Joint Genome Institute (JGI-PGF)"/>
            <person name="Goker M."/>
            <person name="Cleland D."/>
            <person name="Saunders E."/>
            <person name="Lapidus A."/>
            <person name="Nolan M."/>
            <person name="Lucas S."/>
            <person name="Hammon N."/>
            <person name="Deshpande S."/>
            <person name="Cheng J.F."/>
            <person name="Tapia R."/>
            <person name="Han C."/>
            <person name="Goodwin L."/>
            <person name="Pitluck S."/>
            <person name="Liolios K."/>
            <person name="Pagani I."/>
            <person name="Ivanova N."/>
            <person name="Mavromatis K."/>
            <person name="Pati A."/>
            <person name="Chen A."/>
            <person name="Palaniappan K."/>
            <person name="Land M."/>
            <person name="Hauser L."/>
            <person name="Chang Y.J."/>
            <person name="Jeffries C.D."/>
            <person name="Detter J.C."/>
            <person name="Beck B."/>
            <person name="Woyke T."/>
            <person name="Bristow J."/>
            <person name="Eisen J.A."/>
            <person name="Markowitz V."/>
            <person name="Hugenholtz P."/>
            <person name="Kyrpides N.C."/>
            <person name="Klenk H.P."/>
        </authorList>
    </citation>
    <scope>NUCLEOTIDE SEQUENCE [LARGE SCALE GENOMIC DNA]</scope>
    <source>
        <strain evidence="6">ATCC 43644 / DSM 9630 / IS1B</strain>
    </source>
</reference>
<accession>E8R2J3</accession>
<feature type="domain" description="Calcineurin-like phosphoesterase" evidence="3">
    <location>
        <begin position="153"/>
        <end position="349"/>
    </location>
</feature>
<sequence>MTRGLLIVCWALVGLATVPATGQDELGGVPFSEREMYRPTPTPDRIILTFADDPATTLAVTWRTSADVTKAVGQIALAEDGPDFQLSGKVTTVEAVTEKLDSDLSLAHYHSVIFKGLQPKTRYVYRVGDGSNWSEWFQTCTASDQAEPFRFIYFGDAQNDIKSMWSRVIREANLEAPRAAFMLHAGDLINRANRDAEWGEWFNAGAWLNGMIPSIATPGNHEYAKPVRPGMSKEEADALKNQVSLHWRPQFTMPMNGPKVEGLEETVYYVDYQGARIISLNSNEKHEEQAAWLETILAKNPCKWTIITYHHPMFSAAKGRDNPRLRALWLPIFNKYGVDLVLQGHDHTYSRSDLVVGDTNVTEGATTQSQNGTVYVVSVSGPKMYILERHQTAKRAAERTQLFQIISIDGDTLNYEARTAVNTLYDAFTLKKRPGQPNELIERVPEVEERVGKTVYPNAEAAQKD</sequence>
<dbReference type="InterPro" id="IPR029052">
    <property type="entry name" value="Metallo-depent_PP-like"/>
</dbReference>
<dbReference type="PANTHER" id="PTHR22953:SF153">
    <property type="entry name" value="PURPLE ACID PHOSPHATASE"/>
    <property type="match status" value="1"/>
</dbReference>
<proteinExistence type="predicted"/>
<dbReference type="Pfam" id="PF00149">
    <property type="entry name" value="Metallophos"/>
    <property type="match status" value="1"/>
</dbReference>
<dbReference type="RefSeq" id="WP_013564781.1">
    <property type="nucleotide sequence ID" value="NC_014962.1"/>
</dbReference>
<feature type="chain" id="PRO_5003226390" evidence="2">
    <location>
        <begin position="23"/>
        <end position="465"/>
    </location>
</feature>
<dbReference type="GO" id="GO:0003993">
    <property type="term" value="F:acid phosphatase activity"/>
    <property type="evidence" value="ECO:0007669"/>
    <property type="project" value="InterPro"/>
</dbReference>
<evidence type="ECO:0000313" key="6">
    <source>
        <dbReference type="Proteomes" id="UP000008631"/>
    </source>
</evidence>
<dbReference type="InterPro" id="IPR004843">
    <property type="entry name" value="Calcineurin-like_PHP"/>
</dbReference>
<evidence type="ECO:0000259" key="4">
    <source>
        <dbReference type="Pfam" id="PF16656"/>
    </source>
</evidence>
<dbReference type="HOGENOM" id="CLU_035600_0_0_0"/>
<dbReference type="Gene3D" id="3.60.21.10">
    <property type="match status" value="1"/>
</dbReference>
<evidence type="ECO:0000259" key="3">
    <source>
        <dbReference type="Pfam" id="PF00149"/>
    </source>
</evidence>
<dbReference type="STRING" id="575540.Isop_1913"/>
<dbReference type="Gene3D" id="2.60.40.380">
    <property type="entry name" value="Purple acid phosphatase-like, N-terminal"/>
    <property type="match status" value="1"/>
</dbReference>
<dbReference type="InterPro" id="IPR015914">
    <property type="entry name" value="PAPs_N"/>
</dbReference>
<protein>
    <submittedName>
        <fullName evidence="5">Metallophosphoesterase</fullName>
    </submittedName>
</protein>
<evidence type="ECO:0000256" key="2">
    <source>
        <dbReference type="SAM" id="SignalP"/>
    </source>
</evidence>
<feature type="domain" description="Purple acid phosphatase N-terminal" evidence="4">
    <location>
        <begin position="43"/>
        <end position="141"/>
    </location>
</feature>
<dbReference type="GO" id="GO:0046872">
    <property type="term" value="F:metal ion binding"/>
    <property type="evidence" value="ECO:0007669"/>
    <property type="project" value="InterPro"/>
</dbReference>
<dbReference type="EMBL" id="CP002353">
    <property type="protein sequence ID" value="ADV62493.1"/>
    <property type="molecule type" value="Genomic_DNA"/>
</dbReference>
<name>E8R2J3_ISOPI</name>
<dbReference type="Pfam" id="PF16656">
    <property type="entry name" value="Pur_ac_phosph_N"/>
    <property type="match status" value="1"/>
</dbReference>
<dbReference type="Proteomes" id="UP000008631">
    <property type="component" value="Chromosome"/>
</dbReference>
<keyword evidence="6" id="KW-1185">Reference proteome</keyword>
<dbReference type="InParanoid" id="E8R2J3"/>
<dbReference type="PANTHER" id="PTHR22953">
    <property type="entry name" value="ACID PHOSPHATASE RELATED"/>
    <property type="match status" value="1"/>
</dbReference>
<gene>
    <name evidence="5" type="ordered locus">Isop_1913</name>
</gene>
<evidence type="ECO:0000313" key="5">
    <source>
        <dbReference type="EMBL" id="ADV62493.1"/>
    </source>
</evidence>
<dbReference type="SUPFAM" id="SSF49363">
    <property type="entry name" value="Purple acid phosphatase, N-terminal domain"/>
    <property type="match status" value="1"/>
</dbReference>
<dbReference type="eggNOG" id="COG1409">
    <property type="taxonomic scope" value="Bacteria"/>
</dbReference>